<reference evidence="18 19" key="1">
    <citation type="journal article" date="2024" name="Nat. Commun.">
        <title>Phylogenomics reveals the evolutionary origins of lichenization in chlorophyte algae.</title>
        <authorList>
            <person name="Puginier C."/>
            <person name="Libourel C."/>
            <person name="Otte J."/>
            <person name="Skaloud P."/>
            <person name="Haon M."/>
            <person name="Grisel S."/>
            <person name="Petersen M."/>
            <person name="Berrin J.G."/>
            <person name="Delaux P.M."/>
            <person name="Dal Grande F."/>
            <person name="Keller J."/>
        </authorList>
    </citation>
    <scope>NUCLEOTIDE SEQUENCE [LARGE SCALE GENOMIC DNA]</scope>
    <source>
        <strain evidence="18 19">SAG 2036</strain>
    </source>
</reference>
<evidence type="ECO:0000256" key="6">
    <source>
        <dbReference type="ARBA" id="ARBA00022806"/>
    </source>
</evidence>
<keyword evidence="8" id="KW-0508">mRNA splicing</keyword>
<dbReference type="GO" id="GO:0003676">
    <property type="term" value="F:nucleic acid binding"/>
    <property type="evidence" value="ECO:0007669"/>
    <property type="project" value="InterPro"/>
</dbReference>
<evidence type="ECO:0000256" key="2">
    <source>
        <dbReference type="ARBA" id="ARBA00012552"/>
    </source>
</evidence>
<dbReference type="InterPro" id="IPR027417">
    <property type="entry name" value="P-loop_NTPase"/>
</dbReference>
<feature type="compositionally biased region" description="Basic and acidic residues" evidence="14">
    <location>
        <begin position="75"/>
        <end position="134"/>
    </location>
</feature>
<dbReference type="Proteomes" id="UP001465755">
    <property type="component" value="Unassembled WGS sequence"/>
</dbReference>
<evidence type="ECO:0000256" key="10">
    <source>
        <dbReference type="ARBA" id="ARBA00037954"/>
    </source>
</evidence>
<dbReference type="Pfam" id="PF00271">
    <property type="entry name" value="Helicase_C"/>
    <property type="match status" value="1"/>
</dbReference>
<evidence type="ECO:0000256" key="3">
    <source>
        <dbReference type="ARBA" id="ARBA00022664"/>
    </source>
</evidence>
<dbReference type="Pfam" id="PF25430">
    <property type="entry name" value="DDX23"/>
    <property type="match status" value="1"/>
</dbReference>
<feature type="compositionally biased region" description="Basic and acidic residues" evidence="14">
    <location>
        <begin position="1"/>
        <end position="19"/>
    </location>
</feature>
<keyword evidence="4" id="KW-0547">Nucleotide-binding</keyword>
<dbReference type="GO" id="GO:0008380">
    <property type="term" value="P:RNA splicing"/>
    <property type="evidence" value="ECO:0007669"/>
    <property type="project" value="UniProtKB-KW"/>
</dbReference>
<dbReference type="EC" id="3.6.4.13" evidence="2"/>
<feature type="compositionally biased region" description="Basic and acidic residues" evidence="14">
    <location>
        <begin position="171"/>
        <end position="197"/>
    </location>
</feature>
<feature type="region of interest" description="Disordered" evidence="14">
    <location>
        <begin position="1"/>
        <end position="256"/>
    </location>
</feature>
<evidence type="ECO:0000256" key="14">
    <source>
        <dbReference type="SAM" id="MobiDB-lite"/>
    </source>
</evidence>
<dbReference type="GO" id="GO:0003724">
    <property type="term" value="F:RNA helicase activity"/>
    <property type="evidence" value="ECO:0007669"/>
    <property type="project" value="UniProtKB-EC"/>
</dbReference>
<feature type="compositionally biased region" description="Basic and acidic residues" evidence="14">
    <location>
        <begin position="228"/>
        <end position="256"/>
    </location>
</feature>
<proteinExistence type="inferred from homology"/>
<dbReference type="Gene3D" id="3.40.50.300">
    <property type="entry name" value="P-loop containing nucleotide triphosphate hydrolases"/>
    <property type="match status" value="2"/>
</dbReference>
<keyword evidence="6" id="KW-0347">Helicase</keyword>
<dbReference type="CDD" id="cd18787">
    <property type="entry name" value="SF2_C_DEAD"/>
    <property type="match status" value="1"/>
</dbReference>
<gene>
    <name evidence="18" type="ORF">WJX73_005873</name>
</gene>
<evidence type="ECO:0000259" key="17">
    <source>
        <dbReference type="PROSITE" id="PS51195"/>
    </source>
</evidence>
<dbReference type="InterPro" id="IPR014014">
    <property type="entry name" value="RNA_helicase_DEAD_Q_motif"/>
</dbReference>
<dbReference type="PROSITE" id="PS51195">
    <property type="entry name" value="Q_MOTIF"/>
    <property type="match status" value="1"/>
</dbReference>
<dbReference type="CDD" id="cd17945">
    <property type="entry name" value="DEADc_DDX23"/>
    <property type="match status" value="1"/>
</dbReference>
<dbReference type="AlphaFoldDB" id="A0AAW1P146"/>
<evidence type="ECO:0000256" key="12">
    <source>
        <dbReference type="ARBA" id="ARBA00068856"/>
    </source>
</evidence>
<keyword evidence="19" id="KW-1185">Reference proteome</keyword>
<dbReference type="GO" id="GO:0005524">
    <property type="term" value="F:ATP binding"/>
    <property type="evidence" value="ECO:0007669"/>
    <property type="project" value="UniProtKB-KW"/>
</dbReference>
<keyword evidence="5" id="KW-0378">Hydrolase</keyword>
<dbReference type="PROSITE" id="PS00039">
    <property type="entry name" value="DEAD_ATP_HELICASE"/>
    <property type="match status" value="1"/>
</dbReference>
<keyword evidence="3" id="KW-0507">mRNA processing</keyword>
<dbReference type="PROSITE" id="PS51192">
    <property type="entry name" value="HELICASE_ATP_BIND_1"/>
    <property type="match status" value="1"/>
</dbReference>
<evidence type="ECO:0000256" key="1">
    <source>
        <dbReference type="ARBA" id="ARBA00004123"/>
    </source>
</evidence>
<comment type="catalytic activity">
    <reaction evidence="11">
        <text>ATP + H2O = ADP + phosphate + H(+)</text>
        <dbReference type="Rhea" id="RHEA:13065"/>
        <dbReference type="ChEBI" id="CHEBI:15377"/>
        <dbReference type="ChEBI" id="CHEBI:15378"/>
        <dbReference type="ChEBI" id="CHEBI:30616"/>
        <dbReference type="ChEBI" id="CHEBI:43474"/>
        <dbReference type="ChEBI" id="CHEBI:456216"/>
        <dbReference type="EC" id="3.6.4.13"/>
    </reaction>
</comment>
<keyword evidence="9" id="KW-0539">Nucleus</keyword>
<evidence type="ECO:0000259" key="16">
    <source>
        <dbReference type="PROSITE" id="PS51194"/>
    </source>
</evidence>
<dbReference type="GO" id="GO:0006397">
    <property type="term" value="P:mRNA processing"/>
    <property type="evidence" value="ECO:0007669"/>
    <property type="project" value="UniProtKB-KW"/>
</dbReference>
<dbReference type="GO" id="GO:0016787">
    <property type="term" value="F:hydrolase activity"/>
    <property type="evidence" value="ECO:0007669"/>
    <property type="project" value="UniProtKB-KW"/>
</dbReference>
<name>A0AAW1P146_9CHLO</name>
<dbReference type="InterPro" id="IPR011545">
    <property type="entry name" value="DEAD/DEAH_box_helicase_dom"/>
</dbReference>
<keyword evidence="7" id="KW-0067">ATP-binding</keyword>
<comment type="caution">
    <text evidence="18">The sequence shown here is derived from an EMBL/GenBank/DDBJ whole genome shotgun (WGS) entry which is preliminary data.</text>
</comment>
<evidence type="ECO:0000259" key="15">
    <source>
        <dbReference type="PROSITE" id="PS51192"/>
    </source>
</evidence>
<feature type="domain" description="Helicase ATP-binding" evidence="15">
    <location>
        <begin position="447"/>
        <end position="642"/>
    </location>
</feature>
<dbReference type="InterPro" id="IPR014001">
    <property type="entry name" value="Helicase_ATP-bd"/>
</dbReference>
<comment type="similarity">
    <text evidence="10">Belongs to the DEAD box helicase family. DDX23/PRP28 subfamily.</text>
</comment>
<dbReference type="InterPro" id="IPR001650">
    <property type="entry name" value="Helicase_C-like"/>
</dbReference>
<evidence type="ECO:0000256" key="5">
    <source>
        <dbReference type="ARBA" id="ARBA00022801"/>
    </source>
</evidence>
<feature type="compositionally biased region" description="Basic and acidic residues" evidence="14">
    <location>
        <begin position="29"/>
        <end position="40"/>
    </location>
</feature>
<dbReference type="SMART" id="SM00487">
    <property type="entry name" value="DEXDc"/>
    <property type="match status" value="1"/>
</dbReference>
<dbReference type="FunFam" id="3.40.50.300:FF:000322">
    <property type="entry name" value="probable ATP-dependent RNA helicase DDX23"/>
    <property type="match status" value="1"/>
</dbReference>
<dbReference type="PANTHER" id="PTHR47958">
    <property type="entry name" value="ATP-DEPENDENT RNA HELICASE DBP3"/>
    <property type="match status" value="1"/>
</dbReference>
<dbReference type="EMBL" id="JALJOQ010000069">
    <property type="protein sequence ID" value="KAK9802687.1"/>
    <property type="molecule type" value="Genomic_DNA"/>
</dbReference>
<dbReference type="PROSITE" id="PS51194">
    <property type="entry name" value="HELICASE_CTER"/>
    <property type="match status" value="1"/>
</dbReference>
<sequence length="836" mass="95310">MARSLSRERVADRSREASGVRKRSRSRSPARENGRVNDSKRPRRSPSVSRDRGATGSGRDRHRDERDRDRHRRSEQHSDRQKDREKDRDRDGDKQRERDKDHYERRASRGDEREGHKERHRDRERGSEVDRGDEPLLPGPPAQPVEQNGTAANGAKASAAVAKAQPPSLEEFMRKREEEQAADAKPKFLSKKQREELALQNRQAAVDAQRKREHDMRQVHGVFSSSSADRERDARQKEADKKAEAERLRRNEDREKEKNLELIKKQYLGGDKVKKKMLKPSEKFKFNFDWEATDDTSRDLNPLYNSTHEATLLFGSGTRAGMDRREQKKLSAEHKAQLLRKMRESQGVKETREDRARDRERASLADVYETFDMRKDSHWTDKRREDMTERDWRIFREDFSIAYKGAALGTTALPLRNWDECSLPQPLMKAVERQGYKQPSPIQRAAIPIGLQQRDVIGVAETGSGKTAAFVLPMLVYIMNQPVMTEEVATDGPYAVIMAPTRELAQQIEEEAGKLAHYTEYRMVSVVGGQNIEEQGFKLRKGCEIIIATPGRLLDCLEKSYAVLNQCNYVVLDEADRMIDLGFEPQVMAVLDAMPSSNLKPESDDATLDTSRVYRTTYMFSATMPAAVERLARKYLRRPVVINIGSAGKATDLVQQRVYVLKDNEKPHRLEQELNAVDEKRAIVFVNTKNKCDFVSRHLDTLGYRCTVLHGSKTQDQREAGLAGFREEKYNVLVATDVAGRGIDVPDVALVVNYDMPGSIENYTHRIGRTGRAGRKGIAVTFLTLSDTDVFFDLKKLLEESGASVPPQLAHHEAARIKPGGVDARPRRDQVVYAKH</sequence>
<accession>A0AAW1P146</accession>
<organism evidence="18 19">
    <name type="scientific">Symbiochloris irregularis</name>
    <dbReference type="NCBI Taxonomy" id="706552"/>
    <lineage>
        <taxon>Eukaryota</taxon>
        <taxon>Viridiplantae</taxon>
        <taxon>Chlorophyta</taxon>
        <taxon>core chlorophytes</taxon>
        <taxon>Trebouxiophyceae</taxon>
        <taxon>Trebouxiales</taxon>
        <taxon>Trebouxiaceae</taxon>
        <taxon>Symbiochloris</taxon>
    </lineage>
</organism>
<feature type="compositionally biased region" description="Low complexity" evidence="14">
    <location>
        <begin position="151"/>
        <end position="164"/>
    </location>
</feature>
<evidence type="ECO:0000313" key="19">
    <source>
        <dbReference type="Proteomes" id="UP001465755"/>
    </source>
</evidence>
<dbReference type="SUPFAM" id="SSF52540">
    <property type="entry name" value="P-loop containing nucleoside triphosphate hydrolases"/>
    <property type="match status" value="1"/>
</dbReference>
<evidence type="ECO:0000256" key="4">
    <source>
        <dbReference type="ARBA" id="ARBA00022741"/>
    </source>
</evidence>
<dbReference type="SMART" id="SM00490">
    <property type="entry name" value="HELICc"/>
    <property type="match status" value="1"/>
</dbReference>
<protein>
    <recommendedName>
        <fullName evidence="12">DEAD-box ATP-dependent RNA helicase 21</fullName>
        <ecNumber evidence="2">3.6.4.13</ecNumber>
    </recommendedName>
</protein>
<evidence type="ECO:0000256" key="11">
    <source>
        <dbReference type="ARBA" id="ARBA00047984"/>
    </source>
</evidence>
<evidence type="ECO:0000256" key="7">
    <source>
        <dbReference type="ARBA" id="ARBA00022840"/>
    </source>
</evidence>
<feature type="short sequence motif" description="Q motif" evidence="13">
    <location>
        <begin position="416"/>
        <end position="444"/>
    </location>
</feature>
<feature type="compositionally biased region" description="Basic and acidic residues" evidence="14">
    <location>
        <begin position="49"/>
        <end position="68"/>
    </location>
</feature>
<evidence type="ECO:0000256" key="9">
    <source>
        <dbReference type="ARBA" id="ARBA00023242"/>
    </source>
</evidence>
<evidence type="ECO:0000313" key="18">
    <source>
        <dbReference type="EMBL" id="KAK9802687.1"/>
    </source>
</evidence>
<evidence type="ECO:0000256" key="13">
    <source>
        <dbReference type="PROSITE-ProRule" id="PRU00552"/>
    </source>
</evidence>
<feature type="compositionally biased region" description="Basic and acidic residues" evidence="14">
    <location>
        <begin position="208"/>
        <end position="218"/>
    </location>
</feature>
<dbReference type="GO" id="GO:0005634">
    <property type="term" value="C:nucleus"/>
    <property type="evidence" value="ECO:0007669"/>
    <property type="project" value="UniProtKB-SubCell"/>
</dbReference>
<feature type="domain" description="Helicase C-terminal" evidence="16">
    <location>
        <begin position="669"/>
        <end position="813"/>
    </location>
</feature>
<feature type="domain" description="DEAD-box RNA helicase Q" evidence="17">
    <location>
        <begin position="416"/>
        <end position="444"/>
    </location>
</feature>
<evidence type="ECO:0000256" key="8">
    <source>
        <dbReference type="ARBA" id="ARBA00023187"/>
    </source>
</evidence>
<comment type="subcellular location">
    <subcellularLocation>
        <location evidence="1">Nucleus</location>
    </subcellularLocation>
</comment>
<dbReference type="InterPro" id="IPR000629">
    <property type="entry name" value="RNA-helicase_DEAD-box_CS"/>
</dbReference>
<dbReference type="Pfam" id="PF00270">
    <property type="entry name" value="DEAD"/>
    <property type="match status" value="1"/>
</dbReference>
<dbReference type="InterPro" id="IPR057479">
    <property type="entry name" value="PRP28/DDX23-like_helical"/>
</dbReference>